<accession>A0AAV7BLB4</accession>
<gene>
    <name evidence="1" type="ORF">GDO81_012397</name>
</gene>
<keyword evidence="2" id="KW-1185">Reference proteome</keyword>
<proteinExistence type="predicted"/>
<reference evidence="1" key="1">
    <citation type="thesis" date="2020" institute="ProQuest LLC" country="789 East Eisenhower Parkway, Ann Arbor, MI, USA">
        <title>Comparative Genomics and Chromosome Evolution.</title>
        <authorList>
            <person name="Mudd A.B."/>
        </authorList>
    </citation>
    <scope>NUCLEOTIDE SEQUENCE</scope>
    <source>
        <strain evidence="1">237g6f4</strain>
        <tissue evidence="1">Blood</tissue>
    </source>
</reference>
<organism evidence="1 2">
    <name type="scientific">Engystomops pustulosus</name>
    <name type="common">Tungara frog</name>
    <name type="synonym">Physalaemus pustulosus</name>
    <dbReference type="NCBI Taxonomy" id="76066"/>
    <lineage>
        <taxon>Eukaryota</taxon>
        <taxon>Metazoa</taxon>
        <taxon>Chordata</taxon>
        <taxon>Craniata</taxon>
        <taxon>Vertebrata</taxon>
        <taxon>Euteleostomi</taxon>
        <taxon>Amphibia</taxon>
        <taxon>Batrachia</taxon>
        <taxon>Anura</taxon>
        <taxon>Neobatrachia</taxon>
        <taxon>Hyloidea</taxon>
        <taxon>Leptodactylidae</taxon>
        <taxon>Leiuperinae</taxon>
        <taxon>Engystomops</taxon>
    </lineage>
</organism>
<dbReference type="AlphaFoldDB" id="A0AAV7BLB4"/>
<sequence>MPREDVEQPLSALSYCALSPNVNHKFLYILRRTFTMLPAWTSVPETPFPLLFNSLLFSCIFLQFYKKIISKSLVLPRLVYLFMTQMTVLKVKAFKDSFSVF</sequence>
<evidence type="ECO:0000313" key="2">
    <source>
        <dbReference type="Proteomes" id="UP000824782"/>
    </source>
</evidence>
<protein>
    <submittedName>
        <fullName evidence="1">Uncharacterized protein</fullName>
    </submittedName>
</protein>
<dbReference type="Proteomes" id="UP000824782">
    <property type="component" value="Unassembled WGS sequence"/>
</dbReference>
<name>A0AAV7BLB4_ENGPU</name>
<evidence type="ECO:0000313" key="1">
    <source>
        <dbReference type="EMBL" id="KAG8573415.1"/>
    </source>
</evidence>
<dbReference type="EMBL" id="WNYA01000005">
    <property type="protein sequence ID" value="KAG8573415.1"/>
    <property type="molecule type" value="Genomic_DNA"/>
</dbReference>
<comment type="caution">
    <text evidence="1">The sequence shown here is derived from an EMBL/GenBank/DDBJ whole genome shotgun (WGS) entry which is preliminary data.</text>
</comment>